<dbReference type="Proteomes" id="UP000315133">
    <property type="component" value="Unassembled WGS sequence"/>
</dbReference>
<dbReference type="RefSeq" id="WP_141821341.1">
    <property type="nucleotide sequence ID" value="NZ_BAAAIL010000005.1"/>
</dbReference>
<protein>
    <submittedName>
        <fullName evidence="2">Uncharacterized protein</fullName>
    </submittedName>
</protein>
<comment type="caution">
    <text evidence="2">The sequence shown here is derived from an EMBL/GenBank/DDBJ whole genome shotgun (WGS) entry which is preliminary data.</text>
</comment>
<dbReference type="EMBL" id="VFPU01000004">
    <property type="protein sequence ID" value="TQM90311.1"/>
    <property type="molecule type" value="Genomic_DNA"/>
</dbReference>
<organism evidence="2 3">
    <name type="scientific">Ornithinimicrobium humiphilum</name>
    <dbReference type="NCBI Taxonomy" id="125288"/>
    <lineage>
        <taxon>Bacteria</taxon>
        <taxon>Bacillati</taxon>
        <taxon>Actinomycetota</taxon>
        <taxon>Actinomycetes</taxon>
        <taxon>Micrococcales</taxon>
        <taxon>Ornithinimicrobiaceae</taxon>
        <taxon>Ornithinimicrobium</taxon>
    </lineage>
</organism>
<evidence type="ECO:0000313" key="2">
    <source>
        <dbReference type="EMBL" id="TQM90311.1"/>
    </source>
</evidence>
<keyword evidence="3" id="KW-1185">Reference proteome</keyword>
<reference evidence="2 3" key="1">
    <citation type="submission" date="2019-06" db="EMBL/GenBank/DDBJ databases">
        <title>Sequencing the genomes of 1000 actinobacteria strains.</title>
        <authorList>
            <person name="Klenk H.-P."/>
        </authorList>
    </citation>
    <scope>NUCLEOTIDE SEQUENCE [LARGE SCALE GENOMIC DNA]</scope>
    <source>
        <strain evidence="2 3">DSM 12362</strain>
    </source>
</reference>
<dbReference type="AlphaFoldDB" id="A0A543K5G2"/>
<sequence>MSTQAATITRLSGEYLVVSRRSGSGIDHYLEVVGPDGRTSEQRVYWLHTMTPADVAEAAVDGHLGVHHPLKHRRPTRQTGEGTFVVTVG</sequence>
<evidence type="ECO:0000256" key="1">
    <source>
        <dbReference type="SAM" id="MobiDB-lite"/>
    </source>
</evidence>
<evidence type="ECO:0000313" key="3">
    <source>
        <dbReference type="Proteomes" id="UP000315133"/>
    </source>
</evidence>
<gene>
    <name evidence="2" type="ORF">FB476_3264</name>
</gene>
<proteinExistence type="predicted"/>
<dbReference type="OrthoDB" id="4870937at2"/>
<name>A0A543K5G2_9MICO</name>
<accession>A0A543K5G2</accession>
<feature type="region of interest" description="Disordered" evidence="1">
    <location>
        <begin position="68"/>
        <end position="89"/>
    </location>
</feature>